<dbReference type="EMBL" id="FRAV01000027">
    <property type="protein sequence ID" value="SHL88721.1"/>
    <property type="molecule type" value="Genomic_DNA"/>
</dbReference>
<dbReference type="InterPro" id="IPR023997">
    <property type="entry name" value="TonB-dep_OMP_SusC/RagA_CS"/>
</dbReference>
<organism evidence="10 11">
    <name type="scientific">Chryseobacterium polytrichastri</name>
    <dbReference type="NCBI Taxonomy" id="1302687"/>
    <lineage>
        <taxon>Bacteria</taxon>
        <taxon>Pseudomonadati</taxon>
        <taxon>Bacteroidota</taxon>
        <taxon>Flavobacteriia</taxon>
        <taxon>Flavobacteriales</taxon>
        <taxon>Weeksellaceae</taxon>
        <taxon>Chryseobacterium group</taxon>
        <taxon>Chryseobacterium</taxon>
    </lineage>
</organism>
<accession>A0A1M7EAA1</accession>
<protein>
    <submittedName>
        <fullName evidence="10">TonB-linked outer membrane protein, SusC/RagA family</fullName>
    </submittedName>
</protein>
<proteinExistence type="inferred from homology"/>
<evidence type="ECO:0000256" key="8">
    <source>
        <dbReference type="SAM" id="SignalP"/>
    </source>
</evidence>
<evidence type="ECO:0000313" key="10">
    <source>
        <dbReference type="EMBL" id="SHL88721.1"/>
    </source>
</evidence>
<name>A0A1M7EAA1_9FLAO</name>
<dbReference type="Gene3D" id="2.170.130.10">
    <property type="entry name" value="TonB-dependent receptor, plug domain"/>
    <property type="match status" value="1"/>
</dbReference>
<keyword evidence="8" id="KW-0732">Signal</keyword>
<dbReference type="GO" id="GO:0009279">
    <property type="term" value="C:cell outer membrane"/>
    <property type="evidence" value="ECO:0007669"/>
    <property type="project" value="UniProtKB-SubCell"/>
</dbReference>
<comment type="subcellular location">
    <subcellularLocation>
        <location evidence="1 7">Cell outer membrane</location>
        <topology evidence="1 7">Multi-pass membrane protein</topology>
    </subcellularLocation>
</comment>
<keyword evidence="2 7" id="KW-0813">Transport</keyword>
<dbReference type="Gene3D" id="2.40.170.20">
    <property type="entry name" value="TonB-dependent receptor, beta-barrel domain"/>
    <property type="match status" value="1"/>
</dbReference>
<dbReference type="InterPro" id="IPR008969">
    <property type="entry name" value="CarboxyPept-like_regulatory"/>
</dbReference>
<dbReference type="Pfam" id="PF13620">
    <property type="entry name" value="CarboxypepD_reg"/>
    <property type="match status" value="1"/>
</dbReference>
<keyword evidence="5 7" id="KW-0472">Membrane</keyword>
<evidence type="ECO:0000256" key="5">
    <source>
        <dbReference type="ARBA" id="ARBA00023136"/>
    </source>
</evidence>
<dbReference type="InterPro" id="IPR012910">
    <property type="entry name" value="Plug_dom"/>
</dbReference>
<keyword evidence="4 7" id="KW-0812">Transmembrane</keyword>
<dbReference type="RefSeq" id="WP_073294866.1">
    <property type="nucleotide sequence ID" value="NZ_FRAV01000027.1"/>
</dbReference>
<gene>
    <name evidence="10" type="ORF">SAMN05444267_102754</name>
</gene>
<dbReference type="Pfam" id="PF07715">
    <property type="entry name" value="Plug"/>
    <property type="match status" value="1"/>
</dbReference>
<dbReference type="OrthoDB" id="9768177at2"/>
<dbReference type="Proteomes" id="UP000184364">
    <property type="component" value="Unassembled WGS sequence"/>
</dbReference>
<dbReference type="SUPFAM" id="SSF49464">
    <property type="entry name" value="Carboxypeptidase regulatory domain-like"/>
    <property type="match status" value="1"/>
</dbReference>
<evidence type="ECO:0000256" key="1">
    <source>
        <dbReference type="ARBA" id="ARBA00004571"/>
    </source>
</evidence>
<reference evidence="11" key="1">
    <citation type="submission" date="2016-11" db="EMBL/GenBank/DDBJ databases">
        <authorList>
            <person name="Varghese N."/>
            <person name="Submissions S."/>
        </authorList>
    </citation>
    <scope>NUCLEOTIDE SEQUENCE [LARGE SCALE GENOMIC DNA]</scope>
    <source>
        <strain evidence="11">DSM 26899</strain>
    </source>
</reference>
<evidence type="ECO:0000256" key="7">
    <source>
        <dbReference type="PROSITE-ProRule" id="PRU01360"/>
    </source>
</evidence>
<dbReference type="SUPFAM" id="SSF56935">
    <property type="entry name" value="Porins"/>
    <property type="match status" value="1"/>
</dbReference>
<dbReference type="InterPro" id="IPR037066">
    <property type="entry name" value="Plug_dom_sf"/>
</dbReference>
<dbReference type="NCBIfam" id="TIGR04057">
    <property type="entry name" value="SusC_RagA_signa"/>
    <property type="match status" value="1"/>
</dbReference>
<evidence type="ECO:0000259" key="9">
    <source>
        <dbReference type="Pfam" id="PF07715"/>
    </source>
</evidence>
<dbReference type="NCBIfam" id="TIGR04056">
    <property type="entry name" value="OMP_RagA_SusC"/>
    <property type="match status" value="1"/>
</dbReference>
<feature type="signal peptide" evidence="8">
    <location>
        <begin position="1"/>
        <end position="18"/>
    </location>
</feature>
<dbReference type="InterPro" id="IPR036942">
    <property type="entry name" value="Beta-barrel_TonB_sf"/>
</dbReference>
<sequence length="1113" mass="124603">MNKTFILLPLLVANIALAQEKKTITGKIQDGDTSRMIAGASVKIETQSISTKTNQKGIIESVSIGTVTDKNGKFILEVPADTKSVLVSSLGYESRTIQIDEGKNDYHITLVPVLSAELSEKNNIQEVIITGYQKIEKRKQTSAVASVKMDDINQAGVASVDQMLAGQIAGVAVTPETGAPGSPAKIRIRGTASLSGPQDPLWVIDGLPLEGNDVPNFTDKDNIDQLQNFSIAGLNPNDIEDITILKDAAATAIYGARAANGVISITTKKGKKGSLKLNFSADTFVTARPDFGKLNLLNASEKVDLELMLANRTDLTYRTDKGEVMRILTKNGQLDAYRNGGLDALNMLTRQQIDGLRNSNTDWGKLLYRNAINKQYGLSVSGGSDRSDYYFSLGYYDEEGTTIGTGFERYNLTLKNNYKISDKLNFGVSVFGTKSERTSFVTDADASISPINYSRNANPYLSPYNADGSYRYDQDIDGFENRYIPFNFLEERENTSYTLKNQSLKAIFDLEYKVSKGLKITSQLGLQYDGNQTEKFAAQNTYFTRKMKEGTRYYKDGAYRYFLPDGGVKQNWDNNFFQYNWKLQGSYSTKINSVHEIDLMAGTELRKTEDNTTVTRAFGYDSETRRATAIVFPSSNFAAERKYETYREMPPIENAYASMFATASYTYDQKYTFFGSVRYDGTNLFGVNKKYKYLPIWAVSGSWLVTKENFMKDLSVISNLRLRASYGLQGNIDRNTSPFFIGEYSDATILPGGKENIINVISPPNDKLRWEKTTNVNFGLDLGVFQNRINLTADVYSRKGTDMISMKETPLETGFEYTMMNWGSLTNKGFELALSTRNINKENFKWSTTINFAHNKSNVLSEQPRDNAMLPSREGLPVNAVFALKTAGMDENGNPMFWKGNEKMKIEDFFALYDVYADFLPGQLVDSKLTNAELRNLFTYVGDRDPKFTGGIINTFKINNFDFTVSATFNLKQTVMQTPSYRGMDLDRGRNYTKDIYQAGGSLPGITSPDMDKNPGWMGNKWLSDNRSNAYSLLDIWAKEISYVRISSIRLGYTLPKEFTSPMGISALRLSIEGRNLFVFSNGYKGYFDPETYGNIYAQPITKSVTVGFNVSF</sequence>
<comment type="similarity">
    <text evidence="7">Belongs to the TonB-dependent receptor family.</text>
</comment>
<dbReference type="PROSITE" id="PS52016">
    <property type="entry name" value="TONB_DEPENDENT_REC_3"/>
    <property type="match status" value="1"/>
</dbReference>
<evidence type="ECO:0000256" key="4">
    <source>
        <dbReference type="ARBA" id="ARBA00022692"/>
    </source>
</evidence>
<dbReference type="InterPro" id="IPR023996">
    <property type="entry name" value="TonB-dep_OMP_SusC/RagA"/>
</dbReference>
<evidence type="ECO:0000313" key="11">
    <source>
        <dbReference type="Proteomes" id="UP000184364"/>
    </source>
</evidence>
<keyword evidence="11" id="KW-1185">Reference proteome</keyword>
<dbReference type="AlphaFoldDB" id="A0A1M7EAA1"/>
<feature type="chain" id="PRO_5013155887" evidence="8">
    <location>
        <begin position="19"/>
        <end position="1113"/>
    </location>
</feature>
<keyword evidence="3 7" id="KW-1134">Transmembrane beta strand</keyword>
<dbReference type="InterPro" id="IPR039426">
    <property type="entry name" value="TonB-dep_rcpt-like"/>
</dbReference>
<dbReference type="Gene3D" id="2.60.40.1120">
    <property type="entry name" value="Carboxypeptidase-like, regulatory domain"/>
    <property type="match status" value="1"/>
</dbReference>
<feature type="domain" description="TonB-dependent receptor plug" evidence="9">
    <location>
        <begin position="137"/>
        <end position="262"/>
    </location>
</feature>
<evidence type="ECO:0000256" key="6">
    <source>
        <dbReference type="ARBA" id="ARBA00023237"/>
    </source>
</evidence>
<dbReference type="STRING" id="1302687.SAMN05444267_102754"/>
<keyword evidence="6 7" id="KW-0998">Cell outer membrane</keyword>
<evidence type="ECO:0000256" key="3">
    <source>
        <dbReference type="ARBA" id="ARBA00022452"/>
    </source>
</evidence>
<evidence type="ECO:0000256" key="2">
    <source>
        <dbReference type="ARBA" id="ARBA00022448"/>
    </source>
</evidence>